<evidence type="ECO:0000256" key="1">
    <source>
        <dbReference type="SAM" id="MobiDB-lite"/>
    </source>
</evidence>
<dbReference type="AlphaFoldDB" id="A0A8J5T3V5"/>
<proteinExistence type="predicted"/>
<evidence type="ECO:0000313" key="2">
    <source>
        <dbReference type="EMBL" id="KAG8078352.1"/>
    </source>
</evidence>
<reference evidence="2" key="1">
    <citation type="journal article" date="2021" name="bioRxiv">
        <title>Whole Genome Assembly and Annotation of Northern Wild Rice, Zizania palustris L., Supports a Whole Genome Duplication in the Zizania Genus.</title>
        <authorList>
            <person name="Haas M."/>
            <person name="Kono T."/>
            <person name="Macchietto M."/>
            <person name="Millas R."/>
            <person name="McGilp L."/>
            <person name="Shao M."/>
            <person name="Duquette J."/>
            <person name="Hirsch C.N."/>
            <person name="Kimball J."/>
        </authorList>
    </citation>
    <scope>NUCLEOTIDE SEQUENCE</scope>
    <source>
        <tissue evidence="2">Fresh leaf tissue</tissue>
    </source>
</reference>
<organism evidence="2 3">
    <name type="scientific">Zizania palustris</name>
    <name type="common">Northern wild rice</name>
    <dbReference type="NCBI Taxonomy" id="103762"/>
    <lineage>
        <taxon>Eukaryota</taxon>
        <taxon>Viridiplantae</taxon>
        <taxon>Streptophyta</taxon>
        <taxon>Embryophyta</taxon>
        <taxon>Tracheophyta</taxon>
        <taxon>Spermatophyta</taxon>
        <taxon>Magnoliopsida</taxon>
        <taxon>Liliopsida</taxon>
        <taxon>Poales</taxon>
        <taxon>Poaceae</taxon>
        <taxon>BOP clade</taxon>
        <taxon>Oryzoideae</taxon>
        <taxon>Oryzeae</taxon>
        <taxon>Zizaniinae</taxon>
        <taxon>Zizania</taxon>
    </lineage>
</organism>
<keyword evidence="3" id="KW-1185">Reference proteome</keyword>
<dbReference type="EMBL" id="JAAALK010000282">
    <property type="protein sequence ID" value="KAG8078352.1"/>
    <property type="molecule type" value="Genomic_DNA"/>
</dbReference>
<gene>
    <name evidence="2" type="ORF">GUJ93_ZPchr0007g4380</name>
</gene>
<feature type="region of interest" description="Disordered" evidence="1">
    <location>
        <begin position="66"/>
        <end position="87"/>
    </location>
</feature>
<comment type="caution">
    <text evidence="2">The sequence shown here is derived from an EMBL/GenBank/DDBJ whole genome shotgun (WGS) entry which is preliminary data.</text>
</comment>
<accession>A0A8J5T3V5</accession>
<dbReference type="Proteomes" id="UP000729402">
    <property type="component" value="Unassembled WGS sequence"/>
</dbReference>
<evidence type="ECO:0000313" key="3">
    <source>
        <dbReference type="Proteomes" id="UP000729402"/>
    </source>
</evidence>
<name>A0A8J5T3V5_ZIZPA</name>
<reference evidence="2" key="2">
    <citation type="submission" date="2021-02" db="EMBL/GenBank/DDBJ databases">
        <authorList>
            <person name="Kimball J.A."/>
            <person name="Haas M.W."/>
            <person name="Macchietto M."/>
            <person name="Kono T."/>
            <person name="Duquette J."/>
            <person name="Shao M."/>
        </authorList>
    </citation>
    <scope>NUCLEOTIDE SEQUENCE</scope>
    <source>
        <tissue evidence="2">Fresh leaf tissue</tissue>
    </source>
</reference>
<sequence length="87" mass="9163">MPTRLHLTVHAADHASHPPLVGIYRAGGTVSSKTNFAIYIGATPDSSSPCVVAVRHSSRRLSATAFGVHPPQPLEGGRALRGRSRTP</sequence>
<protein>
    <submittedName>
        <fullName evidence="2">Uncharacterized protein</fullName>
    </submittedName>
</protein>